<evidence type="ECO:0000259" key="1">
    <source>
        <dbReference type="Pfam" id="PF08241"/>
    </source>
</evidence>
<evidence type="ECO:0000313" key="2">
    <source>
        <dbReference type="EMBL" id="PJA01479.1"/>
    </source>
</evidence>
<sequence>MALIKRIANKINRFFKKRRYKIITGDFKKYGDAWKNQLIPEQQLKINKKFLDQLENSRIIKSLKEIFRAADGGIILEVGCSTGYYSQVFKKLGLNFVYQGCDYSQAFIDLAKKNYPEEKFEIMDAADLKYETNSFDTVFHATCLLHLANYEKAIAEAARVAKKYVIFSGLPIIHLAPTVFTEKEAYGVKMLEIFFNEKELFNIFSKNNLLVAKTSSNHYFYIEELAEPIFIKNYLCQKIYDKKNQS</sequence>
<dbReference type="InterPro" id="IPR013216">
    <property type="entry name" value="Methyltransf_11"/>
</dbReference>
<dbReference type="GO" id="GO:0008757">
    <property type="term" value="F:S-adenosylmethionine-dependent methyltransferase activity"/>
    <property type="evidence" value="ECO:0007669"/>
    <property type="project" value="InterPro"/>
</dbReference>
<keyword evidence="2" id="KW-0808">Transferase</keyword>
<dbReference type="PANTHER" id="PTHR43591">
    <property type="entry name" value="METHYLTRANSFERASE"/>
    <property type="match status" value="1"/>
</dbReference>
<proteinExistence type="predicted"/>
<dbReference type="Gene3D" id="3.40.50.150">
    <property type="entry name" value="Vaccinia Virus protein VP39"/>
    <property type="match status" value="1"/>
</dbReference>
<dbReference type="EMBL" id="PFPR01000061">
    <property type="protein sequence ID" value="PJA01479.1"/>
    <property type="molecule type" value="Genomic_DNA"/>
</dbReference>
<gene>
    <name evidence="2" type="ORF">COX74_02520</name>
</gene>
<name>A0A2M7VIJ1_9BACT</name>
<dbReference type="Pfam" id="PF08241">
    <property type="entry name" value="Methyltransf_11"/>
    <property type="match status" value="1"/>
</dbReference>
<dbReference type="AlphaFoldDB" id="A0A2M7VIJ1"/>
<feature type="domain" description="Methyltransferase type 11" evidence="1">
    <location>
        <begin position="76"/>
        <end position="163"/>
    </location>
</feature>
<dbReference type="InterPro" id="IPR029063">
    <property type="entry name" value="SAM-dependent_MTases_sf"/>
</dbReference>
<comment type="caution">
    <text evidence="2">The sequence shown here is derived from an EMBL/GenBank/DDBJ whole genome shotgun (WGS) entry which is preliminary data.</text>
</comment>
<accession>A0A2M7VIJ1</accession>
<reference evidence="3" key="1">
    <citation type="submission" date="2017-09" db="EMBL/GenBank/DDBJ databases">
        <title>Depth-based differentiation of microbial function through sediment-hosted aquifers and enrichment of novel symbionts in the deep terrestrial subsurface.</title>
        <authorList>
            <person name="Probst A.J."/>
            <person name="Ladd B."/>
            <person name="Jarett J.K."/>
            <person name="Geller-Mcgrath D.E."/>
            <person name="Sieber C.M.K."/>
            <person name="Emerson J.B."/>
            <person name="Anantharaman K."/>
            <person name="Thomas B.C."/>
            <person name="Malmstrom R."/>
            <person name="Stieglmeier M."/>
            <person name="Klingl A."/>
            <person name="Woyke T."/>
            <person name="Ryan C.M."/>
            <person name="Banfield J.F."/>
        </authorList>
    </citation>
    <scope>NUCLEOTIDE SEQUENCE [LARGE SCALE GENOMIC DNA]</scope>
</reference>
<organism evidence="2 3">
    <name type="scientific">bacterium (Candidatus Gribaldobacteria) CG_4_10_14_0_2_um_filter_41_16</name>
    <dbReference type="NCBI Taxonomy" id="2014265"/>
    <lineage>
        <taxon>Bacteria</taxon>
        <taxon>Candidatus Gribaldobacteria</taxon>
    </lineage>
</organism>
<dbReference type="GO" id="GO:0032259">
    <property type="term" value="P:methylation"/>
    <property type="evidence" value="ECO:0007669"/>
    <property type="project" value="UniProtKB-KW"/>
</dbReference>
<dbReference type="Proteomes" id="UP000229364">
    <property type="component" value="Unassembled WGS sequence"/>
</dbReference>
<dbReference type="CDD" id="cd02440">
    <property type="entry name" value="AdoMet_MTases"/>
    <property type="match status" value="1"/>
</dbReference>
<dbReference type="SUPFAM" id="SSF53335">
    <property type="entry name" value="S-adenosyl-L-methionine-dependent methyltransferases"/>
    <property type="match status" value="1"/>
</dbReference>
<evidence type="ECO:0000313" key="3">
    <source>
        <dbReference type="Proteomes" id="UP000229364"/>
    </source>
</evidence>
<protein>
    <submittedName>
        <fullName evidence="2">Class I SAM-dependent methyltransferase</fullName>
    </submittedName>
</protein>
<keyword evidence="2" id="KW-0489">Methyltransferase</keyword>